<accession>A0A5V1PM96</accession>
<gene>
    <name evidence="3" type="ORF">CI531_22545</name>
</gene>
<evidence type="ECO:0000256" key="1">
    <source>
        <dbReference type="ARBA" id="ARBA00022729"/>
    </source>
</evidence>
<keyword evidence="1" id="KW-0732">Signal</keyword>
<dbReference type="GO" id="GO:0009289">
    <property type="term" value="C:pilus"/>
    <property type="evidence" value="ECO:0007669"/>
    <property type="project" value="InterPro"/>
</dbReference>
<reference evidence="3" key="1">
    <citation type="submission" date="2018-07" db="EMBL/GenBank/DDBJ databases">
        <authorList>
            <consortium name="PulseNet: The National Subtyping Network for Foodborne Disease Surveillance"/>
            <person name="Tarr C.L."/>
            <person name="Trees E."/>
            <person name="Katz L.S."/>
            <person name="Carleton-Romer H.A."/>
            <person name="Stroika S."/>
            <person name="Kucerova Z."/>
            <person name="Roache K.F."/>
            <person name="Sabol A.L."/>
            <person name="Besser J."/>
            <person name="Gerner-Smidt P."/>
        </authorList>
    </citation>
    <scope>NUCLEOTIDE SEQUENCE</scope>
    <source>
        <strain evidence="3">PNUSAS018280</strain>
    </source>
</reference>
<organism evidence="3">
    <name type="scientific">Salmonella enterica</name>
    <name type="common">Salmonella choleraesuis</name>
    <dbReference type="NCBI Taxonomy" id="28901"/>
    <lineage>
        <taxon>Bacteria</taxon>
        <taxon>Pseudomonadati</taxon>
        <taxon>Pseudomonadota</taxon>
        <taxon>Gammaproteobacteria</taxon>
        <taxon>Enterobacterales</taxon>
        <taxon>Enterobacteriaceae</taxon>
        <taxon>Salmonella</taxon>
    </lineage>
</organism>
<dbReference type="GO" id="GO:0007155">
    <property type="term" value="P:cell adhesion"/>
    <property type="evidence" value="ECO:0007669"/>
    <property type="project" value="InterPro"/>
</dbReference>
<name>A0A5V1PM96_SALER</name>
<comment type="similarity">
    <text evidence="2">Belongs to the fimbrial K88 protein family.</text>
</comment>
<protein>
    <submittedName>
        <fullName evidence="3">Fimbrial</fullName>
    </submittedName>
</protein>
<dbReference type="InterPro" id="IPR003467">
    <property type="entry name" value="Fimbrial_K88_FaeH"/>
</dbReference>
<proteinExistence type="inferred from homology"/>
<comment type="caution">
    <text evidence="3">The sequence shown here is derived from an EMBL/GenBank/DDBJ whole genome shotgun (WGS) entry which is preliminary data.</text>
</comment>
<evidence type="ECO:0000256" key="2">
    <source>
        <dbReference type="ARBA" id="ARBA00049989"/>
    </source>
</evidence>
<dbReference type="Pfam" id="PF02432">
    <property type="entry name" value="Fimbrial_K88"/>
    <property type="match status" value="1"/>
</dbReference>
<sequence length="294" mass="30763">MRQNAVIDVLFIIIFSLSLLICGKVSADAGWQSGGDFQGTVEFGGTITPYDDTLPSWLWKTGGYTGFSNKISELTGNGTRLTVSAPHDLLLLAGKSARAFEGGKTSGAGIVPVIQLTGSDGADIRIQWTSGTPGQGLLVLPLSVSGDLQTTGTLAAEVQAFGALAWAEEDGFGARITQTLGNNSADSYVFNGGVPDSSTWRTADGLSFISRMTEGEMSAESIWTQLKQGGAGVPDSPVIADESGYQDLVGEGWFYSGAYALGISSGAVLNLHFSKPVTGQSVWRTGMTVIIRYA</sequence>
<dbReference type="AlphaFoldDB" id="A0A5V1PM96"/>
<evidence type="ECO:0000313" key="3">
    <source>
        <dbReference type="EMBL" id="EBT2271248.1"/>
    </source>
</evidence>
<dbReference type="EMBL" id="AAGYBI010000057">
    <property type="protein sequence ID" value="EBT2271248.1"/>
    <property type="molecule type" value="Genomic_DNA"/>
</dbReference>